<name>A0A0F9U9Q7_9ZZZZ</name>
<proteinExistence type="predicted"/>
<feature type="coiled-coil region" evidence="1">
    <location>
        <begin position="14"/>
        <end position="80"/>
    </location>
</feature>
<sequence>MRRLINYLRSWFIASKVSRQLGESEQRLTALERDCGIAKKLFERYQRNLERIFDQAQEHIERASILTKQYEEALEKERAANRVHEKTIEGLVAQSETFVKRWETQTAVEVMKQTGARPRTLDDDV</sequence>
<evidence type="ECO:0000313" key="2">
    <source>
        <dbReference type="EMBL" id="KKN88354.1"/>
    </source>
</evidence>
<gene>
    <name evidence="2" type="ORF">LCGC14_0249170</name>
</gene>
<evidence type="ECO:0000256" key="1">
    <source>
        <dbReference type="SAM" id="Coils"/>
    </source>
</evidence>
<accession>A0A0F9U9Q7</accession>
<dbReference type="EMBL" id="LAZR01000129">
    <property type="protein sequence ID" value="KKN88354.1"/>
    <property type="molecule type" value="Genomic_DNA"/>
</dbReference>
<comment type="caution">
    <text evidence="2">The sequence shown here is derived from an EMBL/GenBank/DDBJ whole genome shotgun (WGS) entry which is preliminary data.</text>
</comment>
<reference evidence="2" key="1">
    <citation type="journal article" date="2015" name="Nature">
        <title>Complex archaea that bridge the gap between prokaryotes and eukaryotes.</title>
        <authorList>
            <person name="Spang A."/>
            <person name="Saw J.H."/>
            <person name="Jorgensen S.L."/>
            <person name="Zaremba-Niedzwiedzka K."/>
            <person name="Martijn J."/>
            <person name="Lind A.E."/>
            <person name="van Eijk R."/>
            <person name="Schleper C."/>
            <person name="Guy L."/>
            <person name="Ettema T.J."/>
        </authorList>
    </citation>
    <scope>NUCLEOTIDE SEQUENCE</scope>
</reference>
<keyword evidence="1" id="KW-0175">Coiled coil</keyword>
<organism evidence="2">
    <name type="scientific">marine sediment metagenome</name>
    <dbReference type="NCBI Taxonomy" id="412755"/>
    <lineage>
        <taxon>unclassified sequences</taxon>
        <taxon>metagenomes</taxon>
        <taxon>ecological metagenomes</taxon>
    </lineage>
</organism>
<protein>
    <submittedName>
        <fullName evidence="2">Uncharacterized protein</fullName>
    </submittedName>
</protein>
<dbReference type="AlphaFoldDB" id="A0A0F9U9Q7"/>